<dbReference type="SUPFAM" id="SSF81660">
    <property type="entry name" value="Metal cation-transporting ATPase, ATP-binding domain N"/>
    <property type="match status" value="1"/>
</dbReference>
<dbReference type="GO" id="GO:0016887">
    <property type="term" value="F:ATP hydrolysis activity"/>
    <property type="evidence" value="ECO:0007669"/>
    <property type="project" value="InterPro"/>
</dbReference>
<feature type="transmembrane region" description="Helical" evidence="10">
    <location>
        <begin position="744"/>
        <end position="762"/>
    </location>
</feature>
<feature type="domain" description="P-type ATPase A" evidence="11">
    <location>
        <begin position="255"/>
        <end position="352"/>
    </location>
</feature>
<name>A0A426U3F0_9CHLR</name>
<evidence type="ECO:0000313" key="13">
    <source>
        <dbReference type="Proteomes" id="UP000280307"/>
    </source>
</evidence>
<dbReference type="NCBIfam" id="TIGR01525">
    <property type="entry name" value="ATPase-IB_hvy"/>
    <property type="match status" value="1"/>
</dbReference>
<dbReference type="InterPro" id="IPR027256">
    <property type="entry name" value="P-typ_ATPase_IB"/>
</dbReference>
<comment type="caution">
    <text evidence="10">Lacks conserved residue(s) required for the propagation of feature annotation.</text>
</comment>
<dbReference type="SUPFAM" id="SSF81653">
    <property type="entry name" value="Calcium ATPase, transduction domain A"/>
    <property type="match status" value="1"/>
</dbReference>
<dbReference type="Gene3D" id="2.70.150.10">
    <property type="entry name" value="Calcium-transporting ATPase, cytoplasmic transduction domain A"/>
    <property type="match status" value="1"/>
</dbReference>
<proteinExistence type="inferred from homology"/>
<evidence type="ECO:0000256" key="3">
    <source>
        <dbReference type="ARBA" id="ARBA00022692"/>
    </source>
</evidence>
<keyword evidence="5 10" id="KW-0547">Nucleotide-binding</keyword>
<dbReference type="PANTHER" id="PTHR43520">
    <property type="entry name" value="ATP7, ISOFORM B"/>
    <property type="match status" value="1"/>
</dbReference>
<dbReference type="Pfam" id="PF00122">
    <property type="entry name" value="E1-E2_ATPase"/>
    <property type="match status" value="1"/>
</dbReference>
<evidence type="ECO:0000256" key="8">
    <source>
        <dbReference type="ARBA" id="ARBA00022989"/>
    </source>
</evidence>
<evidence type="ECO:0000256" key="4">
    <source>
        <dbReference type="ARBA" id="ARBA00022723"/>
    </source>
</evidence>
<dbReference type="GO" id="GO:0043682">
    <property type="term" value="F:P-type divalent copper transporter activity"/>
    <property type="evidence" value="ECO:0007669"/>
    <property type="project" value="TreeGrafter"/>
</dbReference>
<dbReference type="Gene3D" id="3.40.50.1000">
    <property type="entry name" value="HAD superfamily/HAD-like"/>
    <property type="match status" value="1"/>
</dbReference>
<dbReference type="GO" id="GO:0005524">
    <property type="term" value="F:ATP binding"/>
    <property type="evidence" value="ECO:0007669"/>
    <property type="project" value="UniProtKB-UniRule"/>
</dbReference>
<keyword evidence="9 10" id="KW-0472">Membrane</keyword>
<feature type="transmembrane region" description="Helical" evidence="10">
    <location>
        <begin position="159"/>
        <end position="185"/>
    </location>
</feature>
<reference evidence="12 13" key="1">
    <citation type="submission" date="2018-12" db="EMBL/GenBank/DDBJ databases">
        <title>Genome Sequence of Candidatus Viridilinea halotolerans isolated from saline sulfide-rich spring.</title>
        <authorList>
            <person name="Grouzdev D.S."/>
            <person name="Burganskaya E.I."/>
            <person name="Krutkina M.S."/>
            <person name="Sukhacheva M.V."/>
            <person name="Gorlenko V.M."/>
        </authorList>
    </citation>
    <scope>NUCLEOTIDE SEQUENCE [LARGE SCALE GENOMIC DNA]</scope>
    <source>
        <strain evidence="12">Chok-6</strain>
    </source>
</reference>
<comment type="similarity">
    <text evidence="2 10">Belongs to the cation transport ATPase (P-type) (TC 3.A.3) family. Type IB subfamily.</text>
</comment>
<organism evidence="12 13">
    <name type="scientific">Candidatus Viridilinea halotolerans</name>
    <dbReference type="NCBI Taxonomy" id="2491704"/>
    <lineage>
        <taxon>Bacteria</taxon>
        <taxon>Bacillati</taxon>
        <taxon>Chloroflexota</taxon>
        <taxon>Chloroflexia</taxon>
        <taxon>Chloroflexales</taxon>
        <taxon>Chloroflexineae</taxon>
        <taxon>Oscillochloridaceae</taxon>
        <taxon>Candidatus Viridilinea</taxon>
    </lineage>
</organism>
<protein>
    <submittedName>
        <fullName evidence="12">Heavy metal translocating P-type ATPase</fullName>
    </submittedName>
</protein>
<dbReference type="AlphaFoldDB" id="A0A426U3F0"/>
<evidence type="ECO:0000313" key="12">
    <source>
        <dbReference type="EMBL" id="RRR74376.1"/>
    </source>
</evidence>
<evidence type="ECO:0000256" key="1">
    <source>
        <dbReference type="ARBA" id="ARBA00004127"/>
    </source>
</evidence>
<dbReference type="EMBL" id="RSAS01000278">
    <property type="protein sequence ID" value="RRR74376.1"/>
    <property type="molecule type" value="Genomic_DNA"/>
</dbReference>
<dbReference type="GO" id="GO:0055070">
    <property type="term" value="P:copper ion homeostasis"/>
    <property type="evidence" value="ECO:0007669"/>
    <property type="project" value="TreeGrafter"/>
</dbReference>
<feature type="transmembrane region" description="Helical" evidence="10">
    <location>
        <begin position="205"/>
        <end position="230"/>
    </location>
</feature>
<keyword evidence="3 10" id="KW-0812">Transmembrane</keyword>
<keyword evidence="7" id="KW-1278">Translocase</keyword>
<evidence type="ECO:0000256" key="6">
    <source>
        <dbReference type="ARBA" id="ARBA00022840"/>
    </source>
</evidence>
<dbReference type="PRINTS" id="PR00119">
    <property type="entry name" value="CATATPASE"/>
</dbReference>
<comment type="caution">
    <text evidence="12">The sequence shown here is derived from an EMBL/GenBank/DDBJ whole genome shotgun (WGS) entry which is preliminary data.</text>
</comment>
<dbReference type="InterPro" id="IPR023214">
    <property type="entry name" value="HAD_sf"/>
</dbReference>
<dbReference type="SFLD" id="SFLDF00027">
    <property type="entry name" value="p-type_atpase"/>
    <property type="match status" value="1"/>
</dbReference>
<dbReference type="InterPro" id="IPR044492">
    <property type="entry name" value="P_typ_ATPase_HD_dom"/>
</dbReference>
<dbReference type="GO" id="GO:0005886">
    <property type="term" value="C:plasma membrane"/>
    <property type="evidence" value="ECO:0007669"/>
    <property type="project" value="UniProtKB-SubCell"/>
</dbReference>
<keyword evidence="8 10" id="KW-1133">Transmembrane helix</keyword>
<dbReference type="Gene3D" id="3.40.1110.10">
    <property type="entry name" value="Calcium-transporting ATPase, cytoplasmic domain N"/>
    <property type="match status" value="1"/>
</dbReference>
<evidence type="ECO:0000256" key="7">
    <source>
        <dbReference type="ARBA" id="ARBA00022967"/>
    </source>
</evidence>
<evidence type="ECO:0000259" key="11">
    <source>
        <dbReference type="Pfam" id="PF00122"/>
    </source>
</evidence>
<gene>
    <name evidence="12" type="ORF">EI684_07235</name>
</gene>
<dbReference type="Pfam" id="PF00702">
    <property type="entry name" value="Hydrolase"/>
    <property type="match status" value="1"/>
</dbReference>
<dbReference type="NCBIfam" id="TIGR01494">
    <property type="entry name" value="ATPase_P-type"/>
    <property type="match status" value="2"/>
</dbReference>
<dbReference type="GO" id="GO:0005507">
    <property type="term" value="F:copper ion binding"/>
    <property type="evidence" value="ECO:0007669"/>
    <property type="project" value="TreeGrafter"/>
</dbReference>
<sequence length="772" mass="83958">MAYPLQYTDCLQPIAPVCTGADGEVLVYVIVCCPHPLSSHATGDSCMPMLSLATIAAAGTASALWLRQRATRRPSVQPYVLPPKEEVVEARLPMAAREWQHAWARLDDRYHRFIHRYINTRLNAGRQAQWQSLVEEEIEVVISPEAKVENWRLARNSGIALTAALAYLAPVWMTITIPLAIYEVYSNILFARDRFRLARRIEMEQLFPLVVGGLWLTGYFITGAVSMLIYDMAMKMAYLAQDRTRARLINVLGTQPRHVWVLVDGAEIEIPLEQLAPNATLVVQAGQTVPVDGTILAGHATLDQQRLTGEEQPIEKGPGDAALAGTLVLSGHLHIQVEKTGNETLAAQIGHILEQTLSHHLVVEQRARRMANAWVTPSLLTSSATLVTLGLKRAVAVIINMPAVDMAIIGPLTLMNYLNLASRSHILIKDGRALELLHTVDTVIFDKTGTLTFGSLNVCAIYCEDTTAEDLILTYAAAAEQRQSHPLAQAIVDAAVARCLSIPAIANTQVELGYGLRVWLKEGATDDPAATQQEHEAHARLIRVGSERFMAMEALPIPETLQTIHATCQAQGHSLVFVARDTQIIGAIELQPTVRPEAAAVIAALKERKITTMIISGDQEAPTRKLAAELQVDRYYANVLPTAKGTIVAELQAAGRTVCFVGDGINDALALKQAHISISLRGATSVATDTAAIVMMDQSLQNLPALIDLSHELNRNITTNLALTTIPAIGVVGGVLFFNFGIPISLGAFTVTFALSIANAMAPTRREQITDM</sequence>
<keyword evidence="4 10" id="KW-0479">Metal-binding</keyword>
<evidence type="ECO:0000256" key="5">
    <source>
        <dbReference type="ARBA" id="ARBA00022741"/>
    </source>
</evidence>
<keyword evidence="6 10" id="KW-0067">ATP-binding</keyword>
<evidence type="ECO:0000256" key="10">
    <source>
        <dbReference type="RuleBase" id="RU362081"/>
    </source>
</evidence>
<dbReference type="SFLD" id="SFLDG00002">
    <property type="entry name" value="C1.7:_P-type_atpase_like"/>
    <property type="match status" value="1"/>
</dbReference>
<dbReference type="InterPro" id="IPR036412">
    <property type="entry name" value="HAD-like_sf"/>
</dbReference>
<dbReference type="PROSITE" id="PS00154">
    <property type="entry name" value="ATPASE_E1_E2"/>
    <property type="match status" value="1"/>
</dbReference>
<dbReference type="Proteomes" id="UP000280307">
    <property type="component" value="Unassembled WGS sequence"/>
</dbReference>
<dbReference type="InterPro" id="IPR008250">
    <property type="entry name" value="ATPase_P-typ_transduc_dom_A_sf"/>
</dbReference>
<evidence type="ECO:0000256" key="2">
    <source>
        <dbReference type="ARBA" id="ARBA00006024"/>
    </source>
</evidence>
<comment type="subcellular location">
    <subcellularLocation>
        <location evidence="10">Cell membrane</location>
    </subcellularLocation>
    <subcellularLocation>
        <location evidence="1">Endomembrane system</location>
        <topology evidence="1">Multi-pass membrane protein</topology>
    </subcellularLocation>
</comment>
<dbReference type="SFLD" id="SFLDS00003">
    <property type="entry name" value="Haloacid_Dehalogenase"/>
    <property type="match status" value="1"/>
</dbReference>
<keyword evidence="10" id="KW-1003">Cell membrane</keyword>
<evidence type="ECO:0000256" key="9">
    <source>
        <dbReference type="ARBA" id="ARBA00023136"/>
    </source>
</evidence>
<dbReference type="PANTHER" id="PTHR43520:SF8">
    <property type="entry name" value="P-TYPE CU(+) TRANSPORTER"/>
    <property type="match status" value="1"/>
</dbReference>
<dbReference type="InterPro" id="IPR059000">
    <property type="entry name" value="ATPase_P-type_domA"/>
</dbReference>
<dbReference type="InterPro" id="IPR001757">
    <property type="entry name" value="P_typ_ATPase"/>
</dbReference>
<dbReference type="SUPFAM" id="SSF56784">
    <property type="entry name" value="HAD-like"/>
    <property type="match status" value="1"/>
</dbReference>
<dbReference type="GO" id="GO:0012505">
    <property type="term" value="C:endomembrane system"/>
    <property type="evidence" value="ECO:0007669"/>
    <property type="project" value="UniProtKB-SubCell"/>
</dbReference>
<dbReference type="InterPro" id="IPR018303">
    <property type="entry name" value="ATPase_P-typ_P_site"/>
</dbReference>
<dbReference type="InterPro" id="IPR023299">
    <property type="entry name" value="ATPase_P-typ_cyto_dom_N"/>
</dbReference>
<accession>A0A426U3F0</accession>